<evidence type="ECO:0000313" key="3">
    <source>
        <dbReference type="Proteomes" id="UP000674938"/>
    </source>
</evidence>
<dbReference type="InterPro" id="IPR001387">
    <property type="entry name" value="Cro/C1-type_HTH"/>
</dbReference>
<protein>
    <submittedName>
        <fullName evidence="2">Helix-turn-helix transcriptional regulator</fullName>
    </submittedName>
</protein>
<keyword evidence="3" id="KW-1185">Reference proteome</keyword>
<dbReference type="InterPro" id="IPR010982">
    <property type="entry name" value="Lambda_DNA-bd_dom_sf"/>
</dbReference>
<dbReference type="Proteomes" id="UP000674938">
    <property type="component" value="Unassembled WGS sequence"/>
</dbReference>
<feature type="domain" description="HTH cro/C1-type" evidence="1">
    <location>
        <begin position="26"/>
        <end position="60"/>
    </location>
</feature>
<dbReference type="Pfam" id="PF01381">
    <property type="entry name" value="HTH_3"/>
    <property type="match status" value="1"/>
</dbReference>
<gene>
    <name evidence="2" type="ORF">I6N95_12815</name>
</gene>
<dbReference type="SUPFAM" id="SSF47413">
    <property type="entry name" value="lambda repressor-like DNA-binding domains"/>
    <property type="match status" value="1"/>
</dbReference>
<sequence length="92" mass="10603">MAISETLQYFREGMLLSKKEFCEGILSSSYYSKVESGHSNISADLLLELLRKNNISSTEFFLKVNNSQEDQFIVSFEPLMTKVTRFLGRKHT</sequence>
<reference evidence="2" key="1">
    <citation type="submission" date="2020-12" db="EMBL/GenBank/DDBJ databases">
        <title>Vagococcus allomyrinae sp. nov. and Enterococcus lavae sp. nov., isolated from the larvae of Allomyrina dichotoma.</title>
        <authorList>
            <person name="Lee S.D."/>
        </authorList>
    </citation>
    <scope>NUCLEOTIDE SEQUENCE</scope>
    <source>
        <strain evidence="2">BWB3-3</strain>
    </source>
</reference>
<dbReference type="PANTHER" id="PTHR37038">
    <property type="entry name" value="TRANSCRIPTIONAL REGULATOR-RELATED"/>
    <property type="match status" value="1"/>
</dbReference>
<dbReference type="CDD" id="cd00093">
    <property type="entry name" value="HTH_XRE"/>
    <property type="match status" value="1"/>
</dbReference>
<dbReference type="SMART" id="SM00530">
    <property type="entry name" value="HTH_XRE"/>
    <property type="match status" value="1"/>
</dbReference>
<dbReference type="GO" id="GO:0003677">
    <property type="term" value="F:DNA binding"/>
    <property type="evidence" value="ECO:0007669"/>
    <property type="project" value="InterPro"/>
</dbReference>
<dbReference type="PROSITE" id="PS50943">
    <property type="entry name" value="HTH_CROC1"/>
    <property type="match status" value="1"/>
</dbReference>
<dbReference type="AlphaFoldDB" id="A0A940SVI5"/>
<dbReference type="RefSeq" id="WP_209528564.1">
    <property type="nucleotide sequence ID" value="NZ_JAEEGA010000008.1"/>
</dbReference>
<dbReference type="InterPro" id="IPR011990">
    <property type="entry name" value="TPR-like_helical_dom_sf"/>
</dbReference>
<evidence type="ECO:0000313" key="2">
    <source>
        <dbReference type="EMBL" id="MBP1041894.1"/>
    </source>
</evidence>
<organism evidence="2 3">
    <name type="scientific">Vagococcus allomyrinae</name>
    <dbReference type="NCBI Taxonomy" id="2794353"/>
    <lineage>
        <taxon>Bacteria</taxon>
        <taxon>Bacillati</taxon>
        <taxon>Bacillota</taxon>
        <taxon>Bacilli</taxon>
        <taxon>Lactobacillales</taxon>
        <taxon>Enterococcaceae</taxon>
        <taxon>Vagococcus</taxon>
    </lineage>
</organism>
<comment type="caution">
    <text evidence="2">The sequence shown here is derived from an EMBL/GenBank/DDBJ whole genome shotgun (WGS) entry which is preliminary data.</text>
</comment>
<dbReference type="Gene3D" id="1.25.40.10">
    <property type="entry name" value="Tetratricopeptide repeat domain"/>
    <property type="match status" value="1"/>
</dbReference>
<name>A0A940SVI5_9ENTE</name>
<dbReference type="InterPro" id="IPR053163">
    <property type="entry name" value="HTH-type_regulator_Rgg"/>
</dbReference>
<proteinExistence type="predicted"/>
<dbReference type="EMBL" id="JAEEGA010000008">
    <property type="protein sequence ID" value="MBP1041894.1"/>
    <property type="molecule type" value="Genomic_DNA"/>
</dbReference>
<accession>A0A940SVI5</accession>
<evidence type="ECO:0000259" key="1">
    <source>
        <dbReference type="PROSITE" id="PS50943"/>
    </source>
</evidence>